<evidence type="ECO:0000256" key="1">
    <source>
        <dbReference type="ARBA" id="ARBA00023015"/>
    </source>
</evidence>
<dbReference type="GO" id="GO:0006950">
    <property type="term" value="P:response to stress"/>
    <property type="evidence" value="ECO:0007669"/>
    <property type="project" value="TreeGrafter"/>
</dbReference>
<evidence type="ECO:0000313" key="6">
    <source>
        <dbReference type="Proteomes" id="UP000277671"/>
    </source>
</evidence>
<organism evidence="5 6">
    <name type="scientific">Micromonospora pisi</name>
    <dbReference type="NCBI Taxonomy" id="589240"/>
    <lineage>
        <taxon>Bacteria</taxon>
        <taxon>Bacillati</taxon>
        <taxon>Actinomycetota</taxon>
        <taxon>Actinomycetes</taxon>
        <taxon>Micromonosporales</taxon>
        <taxon>Micromonosporaceae</taxon>
        <taxon>Micromonospora</taxon>
    </lineage>
</organism>
<dbReference type="PROSITE" id="PS01117">
    <property type="entry name" value="HTH_MARR_1"/>
    <property type="match status" value="1"/>
</dbReference>
<evidence type="ECO:0000256" key="3">
    <source>
        <dbReference type="ARBA" id="ARBA00023163"/>
    </source>
</evidence>
<evidence type="ECO:0000256" key="2">
    <source>
        <dbReference type="ARBA" id="ARBA00023125"/>
    </source>
</evidence>
<dbReference type="PANTHER" id="PTHR33164:SF94">
    <property type="entry name" value="TRANSCRIPTIONAL REGULATORY PROTEIN-RELATED"/>
    <property type="match status" value="1"/>
</dbReference>
<name>A0A495JQX6_9ACTN</name>
<dbReference type="AlphaFoldDB" id="A0A495JQX6"/>
<dbReference type="Pfam" id="PF01047">
    <property type="entry name" value="MarR"/>
    <property type="match status" value="1"/>
</dbReference>
<dbReference type="InterPro" id="IPR036388">
    <property type="entry name" value="WH-like_DNA-bd_sf"/>
</dbReference>
<gene>
    <name evidence="5" type="ORF">BDK92_5767</name>
</gene>
<accession>A0A495JQX6</accession>
<dbReference type="InterPro" id="IPR036390">
    <property type="entry name" value="WH_DNA-bd_sf"/>
</dbReference>
<dbReference type="SUPFAM" id="SSF46785">
    <property type="entry name" value="Winged helix' DNA-binding domain"/>
    <property type="match status" value="1"/>
</dbReference>
<dbReference type="PANTHER" id="PTHR33164">
    <property type="entry name" value="TRANSCRIPTIONAL REGULATOR, MARR FAMILY"/>
    <property type="match status" value="1"/>
</dbReference>
<dbReference type="PROSITE" id="PS50995">
    <property type="entry name" value="HTH_MARR_2"/>
    <property type="match status" value="1"/>
</dbReference>
<dbReference type="InterPro" id="IPR023187">
    <property type="entry name" value="Tscrpt_reg_MarR-type_CS"/>
</dbReference>
<proteinExistence type="predicted"/>
<dbReference type="RefSeq" id="WP_121159486.1">
    <property type="nucleotide sequence ID" value="NZ_RBKT01000001.1"/>
</dbReference>
<dbReference type="EMBL" id="RBKT01000001">
    <property type="protein sequence ID" value="RKR91373.1"/>
    <property type="molecule type" value="Genomic_DNA"/>
</dbReference>
<protein>
    <submittedName>
        <fullName evidence="5">DNA-binding MarR family transcriptional regulator</fullName>
    </submittedName>
</protein>
<dbReference type="OrthoDB" id="162531at2"/>
<dbReference type="Proteomes" id="UP000277671">
    <property type="component" value="Unassembled WGS sequence"/>
</dbReference>
<dbReference type="GO" id="GO:0003677">
    <property type="term" value="F:DNA binding"/>
    <property type="evidence" value="ECO:0007669"/>
    <property type="project" value="UniProtKB-KW"/>
</dbReference>
<keyword evidence="1" id="KW-0805">Transcription regulation</keyword>
<reference evidence="5 6" key="1">
    <citation type="submission" date="2018-10" db="EMBL/GenBank/DDBJ databases">
        <title>Sequencing the genomes of 1000 actinobacteria strains.</title>
        <authorList>
            <person name="Klenk H.-P."/>
        </authorList>
    </citation>
    <scope>NUCLEOTIDE SEQUENCE [LARGE SCALE GENOMIC DNA]</scope>
    <source>
        <strain evidence="5 6">DSM 45175</strain>
    </source>
</reference>
<dbReference type="Gene3D" id="1.10.10.10">
    <property type="entry name" value="Winged helix-like DNA-binding domain superfamily/Winged helix DNA-binding domain"/>
    <property type="match status" value="1"/>
</dbReference>
<keyword evidence="3" id="KW-0804">Transcription</keyword>
<keyword evidence="6" id="KW-1185">Reference proteome</keyword>
<evidence type="ECO:0000259" key="4">
    <source>
        <dbReference type="PROSITE" id="PS50995"/>
    </source>
</evidence>
<evidence type="ECO:0000313" key="5">
    <source>
        <dbReference type="EMBL" id="RKR91373.1"/>
    </source>
</evidence>
<keyword evidence="2 5" id="KW-0238">DNA-binding</keyword>
<dbReference type="InterPro" id="IPR039422">
    <property type="entry name" value="MarR/SlyA-like"/>
</dbReference>
<comment type="caution">
    <text evidence="5">The sequence shown here is derived from an EMBL/GenBank/DDBJ whole genome shotgun (WGS) entry which is preliminary data.</text>
</comment>
<dbReference type="InterPro" id="IPR000835">
    <property type="entry name" value="HTH_MarR-typ"/>
</dbReference>
<feature type="domain" description="HTH marR-type" evidence="4">
    <location>
        <begin position="1"/>
        <end position="141"/>
    </location>
</feature>
<sequence>MTDLAQVFADLVRYETRLYNVLGDRLRAEHGITTSQYEFLRLIGSRDDYRVNDLAHEVAVAVGAISKGVDRLEAAGWVSRRPNPANRRSSLLALTEAGRRLLDEATPTFEAGLRTWLADPLTGPGLDRLAETLGVLRKTVQDARAGTPTG</sequence>
<dbReference type="SMART" id="SM00347">
    <property type="entry name" value="HTH_MARR"/>
    <property type="match status" value="1"/>
</dbReference>
<dbReference type="PRINTS" id="PR00598">
    <property type="entry name" value="HTHMARR"/>
</dbReference>
<dbReference type="GO" id="GO:0003700">
    <property type="term" value="F:DNA-binding transcription factor activity"/>
    <property type="evidence" value="ECO:0007669"/>
    <property type="project" value="InterPro"/>
</dbReference>